<dbReference type="Proteomes" id="UP000761264">
    <property type="component" value="Unassembled WGS sequence"/>
</dbReference>
<evidence type="ECO:0000313" key="7">
    <source>
        <dbReference type="Proteomes" id="UP000761264"/>
    </source>
</evidence>
<sequence length="279" mass="30436">MSIVVRMKDAAGRLTPSERKMVQEIVAKPRDAALGTAADLAQSIGVHEATASRLARKLGFDSYAGFRAALRDEFIARTDPAVRVRNTLEETRGADLIAELVAQETAALGALPEYLSIERIAQIADALHSARKIFIFARGNAETLAVMMERRLRRFGMSVVRLRGDGRDLAEQMVELTSADTVLAFAFRRQPRHYGAVVEYAQLRGAATIAIAGTVGPTLSPAVDHLLSAPRSGGREGFQSLIVPMTICNALVLQLARRDENRSLRVLESLGELIKRFDA</sequence>
<keyword evidence="2" id="KW-0238">DNA-binding</keyword>
<dbReference type="SUPFAM" id="SSF46689">
    <property type="entry name" value="Homeodomain-like"/>
    <property type="match status" value="1"/>
</dbReference>
<gene>
    <name evidence="6" type="ORF">HBA54_07725</name>
</gene>
<dbReference type="PROSITE" id="PS51464">
    <property type="entry name" value="SIS"/>
    <property type="match status" value="1"/>
</dbReference>
<dbReference type="Gene3D" id="1.10.10.10">
    <property type="entry name" value="Winged helix-like DNA-binding domain superfamily/Winged helix DNA-binding domain"/>
    <property type="match status" value="1"/>
</dbReference>
<dbReference type="GO" id="GO:1901135">
    <property type="term" value="P:carbohydrate derivative metabolic process"/>
    <property type="evidence" value="ECO:0007669"/>
    <property type="project" value="InterPro"/>
</dbReference>
<evidence type="ECO:0000259" key="5">
    <source>
        <dbReference type="PROSITE" id="PS51464"/>
    </source>
</evidence>
<comment type="caution">
    <text evidence="6">The sequence shown here is derived from an EMBL/GenBank/DDBJ whole genome shotgun (WGS) entry which is preliminary data.</text>
</comment>
<dbReference type="SUPFAM" id="SSF53697">
    <property type="entry name" value="SIS domain"/>
    <property type="match status" value="1"/>
</dbReference>
<evidence type="ECO:0000256" key="2">
    <source>
        <dbReference type="ARBA" id="ARBA00023125"/>
    </source>
</evidence>
<keyword evidence="3" id="KW-0804">Transcription</keyword>
<dbReference type="GO" id="GO:0003677">
    <property type="term" value="F:DNA binding"/>
    <property type="evidence" value="ECO:0007669"/>
    <property type="project" value="UniProtKB-KW"/>
</dbReference>
<dbReference type="InterPro" id="IPR036388">
    <property type="entry name" value="WH-like_DNA-bd_sf"/>
</dbReference>
<evidence type="ECO:0000256" key="1">
    <source>
        <dbReference type="ARBA" id="ARBA00023015"/>
    </source>
</evidence>
<dbReference type="PANTHER" id="PTHR30514">
    <property type="entry name" value="GLUCOKINASE"/>
    <property type="match status" value="1"/>
</dbReference>
<dbReference type="EMBL" id="JAAQPH010000005">
    <property type="protein sequence ID" value="NIA68479.1"/>
    <property type="molecule type" value="Genomic_DNA"/>
</dbReference>
<protein>
    <submittedName>
        <fullName evidence="6">MurR/RpiR family transcriptional regulator</fullName>
    </submittedName>
</protein>
<dbReference type="InterPro" id="IPR047640">
    <property type="entry name" value="RpiR-like"/>
</dbReference>
<dbReference type="Pfam" id="PF01380">
    <property type="entry name" value="SIS"/>
    <property type="match status" value="1"/>
</dbReference>
<dbReference type="InterPro" id="IPR009057">
    <property type="entry name" value="Homeodomain-like_sf"/>
</dbReference>
<dbReference type="GO" id="GO:0003700">
    <property type="term" value="F:DNA-binding transcription factor activity"/>
    <property type="evidence" value="ECO:0007669"/>
    <property type="project" value="InterPro"/>
</dbReference>
<dbReference type="GO" id="GO:0097367">
    <property type="term" value="F:carbohydrate derivative binding"/>
    <property type="evidence" value="ECO:0007669"/>
    <property type="project" value="InterPro"/>
</dbReference>
<dbReference type="AlphaFoldDB" id="A0A967EVV7"/>
<dbReference type="PANTHER" id="PTHR30514:SF18">
    <property type="entry name" value="RPIR-FAMILY TRANSCRIPTIONAL REGULATOR"/>
    <property type="match status" value="1"/>
</dbReference>
<dbReference type="InterPro" id="IPR001347">
    <property type="entry name" value="SIS_dom"/>
</dbReference>
<evidence type="ECO:0000313" key="6">
    <source>
        <dbReference type="EMBL" id="NIA68479.1"/>
    </source>
</evidence>
<organism evidence="6 7">
    <name type="scientific">Pelagibius litoralis</name>
    <dbReference type="NCBI Taxonomy" id="374515"/>
    <lineage>
        <taxon>Bacteria</taxon>
        <taxon>Pseudomonadati</taxon>
        <taxon>Pseudomonadota</taxon>
        <taxon>Alphaproteobacteria</taxon>
        <taxon>Rhodospirillales</taxon>
        <taxon>Rhodovibrionaceae</taxon>
        <taxon>Pelagibius</taxon>
    </lineage>
</organism>
<evidence type="ECO:0000259" key="4">
    <source>
        <dbReference type="PROSITE" id="PS51071"/>
    </source>
</evidence>
<proteinExistence type="predicted"/>
<dbReference type="PROSITE" id="PS51071">
    <property type="entry name" value="HTH_RPIR"/>
    <property type="match status" value="1"/>
</dbReference>
<dbReference type="Gene3D" id="3.40.50.10490">
    <property type="entry name" value="Glucose-6-phosphate isomerase like protein, domain 1"/>
    <property type="match status" value="1"/>
</dbReference>
<evidence type="ECO:0000256" key="3">
    <source>
        <dbReference type="ARBA" id="ARBA00023163"/>
    </source>
</evidence>
<dbReference type="RefSeq" id="WP_167223136.1">
    <property type="nucleotide sequence ID" value="NZ_JAAQPH010000005.1"/>
</dbReference>
<keyword evidence="1" id="KW-0805">Transcription regulation</keyword>
<dbReference type="Pfam" id="PF01418">
    <property type="entry name" value="HTH_6"/>
    <property type="match status" value="1"/>
</dbReference>
<reference evidence="6" key="1">
    <citation type="submission" date="2020-03" db="EMBL/GenBank/DDBJ databases">
        <title>Genome of Pelagibius litoralis DSM 21314T.</title>
        <authorList>
            <person name="Wang G."/>
        </authorList>
    </citation>
    <scope>NUCLEOTIDE SEQUENCE</scope>
    <source>
        <strain evidence="6">DSM 21314</strain>
    </source>
</reference>
<keyword evidence="7" id="KW-1185">Reference proteome</keyword>
<dbReference type="InterPro" id="IPR035472">
    <property type="entry name" value="RpiR-like_SIS"/>
</dbReference>
<dbReference type="CDD" id="cd05013">
    <property type="entry name" value="SIS_RpiR"/>
    <property type="match status" value="1"/>
</dbReference>
<feature type="domain" description="SIS" evidence="5">
    <location>
        <begin position="123"/>
        <end position="261"/>
    </location>
</feature>
<dbReference type="InterPro" id="IPR046348">
    <property type="entry name" value="SIS_dom_sf"/>
</dbReference>
<accession>A0A967EVV7</accession>
<dbReference type="InterPro" id="IPR000281">
    <property type="entry name" value="HTH_RpiR"/>
</dbReference>
<name>A0A967EVV7_9PROT</name>
<feature type="domain" description="HTH rpiR-type" evidence="4">
    <location>
        <begin position="1"/>
        <end position="77"/>
    </location>
</feature>